<comment type="caution">
    <text evidence="1">The sequence shown here is derived from an EMBL/GenBank/DDBJ whole genome shotgun (WGS) entry which is preliminary data.</text>
</comment>
<gene>
    <name evidence="1" type="ORF">DPEC_G00114140</name>
</gene>
<proteinExistence type="predicted"/>
<evidence type="ECO:0000313" key="1">
    <source>
        <dbReference type="EMBL" id="KAJ8007108.1"/>
    </source>
</evidence>
<dbReference type="Proteomes" id="UP001157502">
    <property type="component" value="Chromosome 9"/>
</dbReference>
<keyword evidence="2" id="KW-1185">Reference proteome</keyword>
<dbReference type="EMBL" id="CM055736">
    <property type="protein sequence ID" value="KAJ8007108.1"/>
    <property type="molecule type" value="Genomic_DNA"/>
</dbReference>
<organism evidence="1 2">
    <name type="scientific">Dallia pectoralis</name>
    <name type="common">Alaska blackfish</name>
    <dbReference type="NCBI Taxonomy" id="75939"/>
    <lineage>
        <taxon>Eukaryota</taxon>
        <taxon>Metazoa</taxon>
        <taxon>Chordata</taxon>
        <taxon>Craniata</taxon>
        <taxon>Vertebrata</taxon>
        <taxon>Euteleostomi</taxon>
        <taxon>Actinopterygii</taxon>
        <taxon>Neopterygii</taxon>
        <taxon>Teleostei</taxon>
        <taxon>Protacanthopterygii</taxon>
        <taxon>Esociformes</taxon>
        <taxon>Umbridae</taxon>
        <taxon>Dallia</taxon>
    </lineage>
</organism>
<sequence length="98" mass="11220">MPYNTQMIQKSDTTDRKQMPHQPGSETLLAPTRSGMAMSDKQAKGSGCSNDSEFTFPRCLYTDHSQKRSTSCETRERVVEKPPNPVVERRRVAYACYW</sequence>
<name>A0ACC2GTL4_DALPE</name>
<accession>A0ACC2GTL4</accession>
<evidence type="ECO:0000313" key="2">
    <source>
        <dbReference type="Proteomes" id="UP001157502"/>
    </source>
</evidence>
<protein>
    <submittedName>
        <fullName evidence="1">Uncharacterized protein</fullName>
    </submittedName>
</protein>
<reference evidence="1" key="1">
    <citation type="submission" date="2021-05" db="EMBL/GenBank/DDBJ databases">
        <authorList>
            <person name="Pan Q."/>
            <person name="Jouanno E."/>
            <person name="Zahm M."/>
            <person name="Klopp C."/>
            <person name="Cabau C."/>
            <person name="Louis A."/>
            <person name="Berthelot C."/>
            <person name="Parey E."/>
            <person name="Roest Crollius H."/>
            <person name="Montfort J."/>
            <person name="Robinson-Rechavi M."/>
            <person name="Bouchez O."/>
            <person name="Lampietro C."/>
            <person name="Lopez Roques C."/>
            <person name="Donnadieu C."/>
            <person name="Postlethwait J."/>
            <person name="Bobe J."/>
            <person name="Dillon D."/>
            <person name="Chandos A."/>
            <person name="von Hippel F."/>
            <person name="Guiguen Y."/>
        </authorList>
    </citation>
    <scope>NUCLEOTIDE SEQUENCE</scope>
    <source>
        <strain evidence="1">YG-Jan2019</strain>
    </source>
</reference>